<accession>A0A0F9I1B6</accession>
<name>A0A0F9I1B6_9ZZZZ</name>
<evidence type="ECO:0000313" key="1">
    <source>
        <dbReference type="EMBL" id="KKL87635.1"/>
    </source>
</evidence>
<proteinExistence type="predicted"/>
<dbReference type="EMBL" id="LAZR01020783">
    <property type="protein sequence ID" value="KKL87635.1"/>
    <property type="molecule type" value="Genomic_DNA"/>
</dbReference>
<gene>
    <name evidence="1" type="ORF">LCGC14_1932730</name>
</gene>
<reference evidence="1" key="1">
    <citation type="journal article" date="2015" name="Nature">
        <title>Complex archaea that bridge the gap between prokaryotes and eukaryotes.</title>
        <authorList>
            <person name="Spang A."/>
            <person name="Saw J.H."/>
            <person name="Jorgensen S.L."/>
            <person name="Zaremba-Niedzwiedzka K."/>
            <person name="Martijn J."/>
            <person name="Lind A.E."/>
            <person name="van Eijk R."/>
            <person name="Schleper C."/>
            <person name="Guy L."/>
            <person name="Ettema T.J."/>
        </authorList>
    </citation>
    <scope>NUCLEOTIDE SEQUENCE</scope>
</reference>
<dbReference type="AlphaFoldDB" id="A0A0F9I1B6"/>
<organism evidence="1">
    <name type="scientific">marine sediment metagenome</name>
    <dbReference type="NCBI Taxonomy" id="412755"/>
    <lineage>
        <taxon>unclassified sequences</taxon>
        <taxon>metagenomes</taxon>
        <taxon>ecological metagenomes</taxon>
    </lineage>
</organism>
<sequence length="97" mass="10995">MISILALVLGGLLGLYVSHRAIVEPLWGVERDLREELRKLRGELWARGIEISNLRTWIGLNRFQVQSTPESMAVPHRTHSNVLKINSIDDLIEGTKP</sequence>
<comment type="caution">
    <text evidence="1">The sequence shown here is derived from an EMBL/GenBank/DDBJ whole genome shotgun (WGS) entry which is preliminary data.</text>
</comment>
<protein>
    <submittedName>
        <fullName evidence="1">Uncharacterized protein</fullName>
    </submittedName>
</protein>